<keyword evidence="5 7" id="KW-0234">DNA repair</keyword>
<evidence type="ECO:0000313" key="10">
    <source>
        <dbReference type="Proteomes" id="UP000238308"/>
    </source>
</evidence>
<dbReference type="GO" id="GO:0043590">
    <property type="term" value="C:bacterial nucleoid"/>
    <property type="evidence" value="ECO:0007669"/>
    <property type="project" value="TreeGrafter"/>
</dbReference>
<gene>
    <name evidence="7" type="primary">recO</name>
    <name evidence="9" type="ORF">BCM14_2016</name>
</gene>
<dbReference type="InterPro" id="IPR042242">
    <property type="entry name" value="RecO_C"/>
</dbReference>
<comment type="caution">
    <text evidence="9">The sequence shown here is derived from an EMBL/GenBank/DDBJ whole genome shotgun (WGS) entry which is preliminary data.</text>
</comment>
<dbReference type="HAMAP" id="MF_00201">
    <property type="entry name" value="RecO"/>
    <property type="match status" value="1"/>
</dbReference>
<dbReference type="AlphaFoldDB" id="A0A2T0XF48"/>
<evidence type="ECO:0000256" key="2">
    <source>
        <dbReference type="ARBA" id="ARBA00021310"/>
    </source>
</evidence>
<dbReference type="RefSeq" id="WP_106227865.1">
    <property type="nucleotide sequence ID" value="NZ_PVTV01000014.1"/>
</dbReference>
<organism evidence="9 10">
    <name type="scientific">Jezberella montanilacus</name>
    <dbReference type="NCBI Taxonomy" id="323426"/>
    <lineage>
        <taxon>Bacteria</taxon>
        <taxon>Pseudomonadati</taxon>
        <taxon>Pseudomonadota</taxon>
        <taxon>Betaproteobacteria</taxon>
        <taxon>Burkholderiales</taxon>
        <taxon>Alcaligenaceae</taxon>
        <taxon>Jezberella</taxon>
    </lineage>
</organism>
<dbReference type="SUPFAM" id="SSF57863">
    <property type="entry name" value="ArfGap/RecO-like zinc finger"/>
    <property type="match status" value="1"/>
</dbReference>
<evidence type="ECO:0000256" key="4">
    <source>
        <dbReference type="ARBA" id="ARBA00023172"/>
    </source>
</evidence>
<dbReference type="Gene3D" id="2.40.50.140">
    <property type="entry name" value="Nucleic acid-binding proteins"/>
    <property type="match status" value="1"/>
</dbReference>
<dbReference type="PANTHER" id="PTHR33991">
    <property type="entry name" value="DNA REPAIR PROTEIN RECO"/>
    <property type="match status" value="1"/>
</dbReference>
<dbReference type="InterPro" id="IPR022572">
    <property type="entry name" value="DNA_rep/recomb_RecO_N"/>
</dbReference>
<dbReference type="Pfam" id="PF02565">
    <property type="entry name" value="RecO_C"/>
    <property type="match status" value="1"/>
</dbReference>
<dbReference type="SUPFAM" id="SSF50249">
    <property type="entry name" value="Nucleic acid-binding proteins"/>
    <property type="match status" value="1"/>
</dbReference>
<evidence type="ECO:0000256" key="7">
    <source>
        <dbReference type="HAMAP-Rule" id="MF_00201"/>
    </source>
</evidence>
<evidence type="ECO:0000259" key="8">
    <source>
        <dbReference type="Pfam" id="PF11967"/>
    </source>
</evidence>
<accession>A0A2T0XF48</accession>
<evidence type="ECO:0000256" key="6">
    <source>
        <dbReference type="ARBA" id="ARBA00033409"/>
    </source>
</evidence>
<dbReference type="GO" id="GO:0006302">
    <property type="term" value="P:double-strand break repair"/>
    <property type="evidence" value="ECO:0007669"/>
    <property type="project" value="TreeGrafter"/>
</dbReference>
<proteinExistence type="inferred from homology"/>
<evidence type="ECO:0000256" key="3">
    <source>
        <dbReference type="ARBA" id="ARBA00022763"/>
    </source>
</evidence>
<keyword evidence="3 7" id="KW-0227">DNA damage</keyword>
<dbReference type="GO" id="GO:0006310">
    <property type="term" value="P:DNA recombination"/>
    <property type="evidence" value="ECO:0007669"/>
    <property type="project" value="UniProtKB-UniRule"/>
</dbReference>
<dbReference type="EMBL" id="PVTV01000014">
    <property type="protein sequence ID" value="PRY97556.1"/>
    <property type="molecule type" value="Genomic_DNA"/>
</dbReference>
<dbReference type="NCBIfam" id="TIGR00613">
    <property type="entry name" value="reco"/>
    <property type="match status" value="1"/>
</dbReference>
<dbReference type="Pfam" id="PF11967">
    <property type="entry name" value="RecO_N"/>
    <property type="match status" value="1"/>
</dbReference>
<dbReference type="InterPro" id="IPR037278">
    <property type="entry name" value="ARFGAP/RecO"/>
</dbReference>
<dbReference type="InterPro" id="IPR003717">
    <property type="entry name" value="RecO"/>
</dbReference>
<evidence type="ECO:0000256" key="1">
    <source>
        <dbReference type="ARBA" id="ARBA00007452"/>
    </source>
</evidence>
<protein>
    <recommendedName>
        <fullName evidence="2 7">DNA repair protein RecO</fullName>
    </recommendedName>
    <alternativeName>
        <fullName evidence="6 7">Recombination protein O</fullName>
    </alternativeName>
</protein>
<sequence length="207" mass="23172">MSRRALRVHEVPGYVLHSTAWRETSLILQTFTRDHGWVTLVAKGAKRPNSALRSVLSVFQPLLLSWTGAAEIKTLTRAECAGIHALSGPAMMSCWYMNELLFRLLPREDAHPGLFDAYVTTLQRLAAGDAAAGALRRFEWILLRETGYGLDSEEPDFSDLQKEPELRALLREQLTEHLAGKPLATRQVLLALQKYQAVKTARPVTLP</sequence>
<feature type="domain" description="DNA replication/recombination mediator RecO N-terminal" evidence="8">
    <location>
        <begin position="9"/>
        <end position="81"/>
    </location>
</feature>
<dbReference type="InterPro" id="IPR012340">
    <property type="entry name" value="NA-bd_OB-fold"/>
</dbReference>
<dbReference type="Proteomes" id="UP000238308">
    <property type="component" value="Unassembled WGS sequence"/>
</dbReference>
<dbReference type="OrthoDB" id="9804792at2"/>
<evidence type="ECO:0000256" key="5">
    <source>
        <dbReference type="ARBA" id="ARBA00023204"/>
    </source>
</evidence>
<evidence type="ECO:0000313" key="9">
    <source>
        <dbReference type="EMBL" id="PRY97556.1"/>
    </source>
</evidence>
<keyword evidence="4 7" id="KW-0233">DNA recombination</keyword>
<comment type="similarity">
    <text evidence="1 7">Belongs to the RecO family.</text>
</comment>
<comment type="function">
    <text evidence="7">Involved in DNA repair and RecF pathway recombination.</text>
</comment>
<dbReference type="PANTHER" id="PTHR33991:SF1">
    <property type="entry name" value="DNA REPAIR PROTEIN RECO"/>
    <property type="match status" value="1"/>
</dbReference>
<name>A0A2T0XF48_9BURK</name>
<reference evidence="9 10" key="1">
    <citation type="submission" date="2018-03" db="EMBL/GenBank/DDBJ databases">
        <title>Genomic Encyclopedia of Type Strains, Phase III (KMG-III): the genomes of soil and plant-associated and newly described type strains.</title>
        <authorList>
            <person name="Whitman W."/>
        </authorList>
    </citation>
    <scope>NUCLEOTIDE SEQUENCE [LARGE SCALE GENOMIC DNA]</scope>
    <source>
        <strain evidence="9 10">MWH-P2sevCIIIb</strain>
    </source>
</reference>
<dbReference type="Gene3D" id="1.20.1440.120">
    <property type="entry name" value="Recombination protein O, C-terminal domain"/>
    <property type="match status" value="1"/>
</dbReference>
<keyword evidence="10" id="KW-1185">Reference proteome</keyword>